<comment type="caution">
    <text evidence="2">The sequence shown here is derived from an EMBL/GenBank/DDBJ whole genome shotgun (WGS) entry which is preliminary data.</text>
</comment>
<name>A0A5J5J1C4_9MICO</name>
<dbReference type="SMART" id="SM00882">
    <property type="entry name" value="CoA_trans"/>
    <property type="match status" value="1"/>
</dbReference>
<dbReference type="OrthoDB" id="3742129at2"/>
<dbReference type="GO" id="GO:0008410">
    <property type="term" value="F:CoA-transferase activity"/>
    <property type="evidence" value="ECO:0007669"/>
    <property type="project" value="InterPro"/>
</dbReference>
<comment type="similarity">
    <text evidence="1">Belongs to the 3-oxoacid CoA-transferase subunit B family.</text>
</comment>
<protein>
    <submittedName>
        <fullName evidence="2">CoA transferase subunit A</fullName>
    </submittedName>
</protein>
<dbReference type="Proteomes" id="UP000325827">
    <property type="component" value="Unassembled WGS sequence"/>
</dbReference>
<dbReference type="EMBL" id="VYSA01000004">
    <property type="protein sequence ID" value="KAA9105897.1"/>
    <property type="molecule type" value="Genomic_DNA"/>
</dbReference>
<dbReference type="AlphaFoldDB" id="A0A5J5J1C4"/>
<dbReference type="InterPro" id="IPR004165">
    <property type="entry name" value="CoA_trans_fam_I"/>
</dbReference>
<evidence type="ECO:0000256" key="1">
    <source>
        <dbReference type="ARBA" id="ARBA00007047"/>
    </source>
</evidence>
<organism evidence="2 3">
    <name type="scientific">Microbacterium rhizomatis</name>
    <dbReference type="NCBI Taxonomy" id="1631477"/>
    <lineage>
        <taxon>Bacteria</taxon>
        <taxon>Bacillati</taxon>
        <taxon>Actinomycetota</taxon>
        <taxon>Actinomycetes</taxon>
        <taxon>Micrococcales</taxon>
        <taxon>Microbacteriaceae</taxon>
        <taxon>Microbacterium</taxon>
    </lineage>
</organism>
<dbReference type="Gene3D" id="3.40.1080.10">
    <property type="entry name" value="Glutaconate Coenzyme A-transferase"/>
    <property type="match status" value="1"/>
</dbReference>
<gene>
    <name evidence="2" type="ORF">F6B43_16160</name>
</gene>
<dbReference type="PANTHER" id="PTHR43293">
    <property type="entry name" value="ACETATE COA-TRANSFERASE YDIF"/>
    <property type="match status" value="1"/>
</dbReference>
<keyword evidence="2" id="KW-0808">Transferase</keyword>
<dbReference type="InterPro" id="IPR037171">
    <property type="entry name" value="NagB/RpiA_transferase-like"/>
</dbReference>
<dbReference type="SUPFAM" id="SSF100950">
    <property type="entry name" value="NagB/RpiA/CoA transferase-like"/>
    <property type="match status" value="1"/>
</dbReference>
<dbReference type="RefSeq" id="WP_150450039.1">
    <property type="nucleotide sequence ID" value="NZ_VYSA01000004.1"/>
</dbReference>
<accession>A0A5J5J1C4</accession>
<evidence type="ECO:0000313" key="2">
    <source>
        <dbReference type="EMBL" id="KAA9105897.1"/>
    </source>
</evidence>
<evidence type="ECO:0000313" key="3">
    <source>
        <dbReference type="Proteomes" id="UP000325827"/>
    </source>
</evidence>
<sequence length="304" mass="32497">MSDVNVVHERKSRILSVADAAASVADGMTVGVGGFINSGHPMSLVRQLILDGRRQLRVVGAASSGLEVDLLIAAGCVSEVVSPYVGAEGLAGIGPAFRKSAQEGLIRVFELDEAHFYAGLRASAQRLPFNPWRAGVGTDFPRVNPALKEFRDPINSELLLAIPAIEIDVALLHASVSDAYGNVQHNGTRYGDTAIHAASSKTFVSVENVVSTEQIRANPLATSIGGATGIVRAPYGAHPYSADGHYGPDTEHIGEYLGAATSWLKTGERRDLDSYLETYVFTAPTHSEYLSRVGIERLLTLHEY</sequence>
<reference evidence="3" key="1">
    <citation type="submission" date="2019-09" db="EMBL/GenBank/DDBJ databases">
        <title>Mumia zhuanghuii sp. nov. isolated from the intestinal contents of plateau pika (Ochotona curzoniae) in the Qinghai-Tibet plateau of China.</title>
        <authorList>
            <person name="Tian Z."/>
        </authorList>
    </citation>
    <scope>NUCLEOTIDE SEQUENCE [LARGE SCALE GENOMIC DNA]</scope>
    <source>
        <strain evidence="3">JCM 30598</strain>
    </source>
</reference>
<dbReference type="Pfam" id="PF01144">
    <property type="entry name" value="CoA_trans"/>
    <property type="match status" value="1"/>
</dbReference>
<dbReference type="PANTHER" id="PTHR43293:SF3">
    <property type="entry name" value="CHOLESTEROL RING-CLEAVING HYDROLASE IPDB SUBUNIT"/>
    <property type="match status" value="1"/>
</dbReference>
<proteinExistence type="inferred from homology"/>
<keyword evidence="3" id="KW-1185">Reference proteome</keyword>